<dbReference type="STRING" id="1123401.GCA_000621325_00070"/>
<reference evidence="8 9" key="1">
    <citation type="submission" date="2017-01" db="EMBL/GenBank/DDBJ databases">
        <title>Novel large sulfur bacteria in the metagenomes of groundwater-fed chemosynthetic microbial mats in the Lake Huron basin.</title>
        <authorList>
            <person name="Sharrar A.M."/>
            <person name="Flood B.E."/>
            <person name="Bailey J.V."/>
            <person name="Jones D.S."/>
            <person name="Biddanda B."/>
            <person name="Ruberg S.A."/>
            <person name="Marcus D.N."/>
            <person name="Dick G.J."/>
        </authorList>
    </citation>
    <scope>NUCLEOTIDE SEQUENCE [LARGE SCALE GENOMIC DNA]</scope>
    <source>
        <strain evidence="8">A8</strain>
    </source>
</reference>
<keyword evidence="4" id="KW-0233">DNA recombination</keyword>
<comment type="caution">
    <text evidence="8">The sequence shown here is derived from an EMBL/GenBank/DDBJ whole genome shotgun (WGS) entry which is preliminary data.</text>
</comment>
<evidence type="ECO:0000256" key="4">
    <source>
        <dbReference type="ARBA" id="ARBA00023172"/>
    </source>
</evidence>
<accession>A0A1Y1QHR0</accession>
<dbReference type="GO" id="GO:0003677">
    <property type="term" value="F:DNA binding"/>
    <property type="evidence" value="ECO:0007669"/>
    <property type="project" value="UniProtKB-UniRule"/>
</dbReference>
<gene>
    <name evidence="8" type="ORF">BWK73_32850</name>
</gene>
<name>A0A1Y1QHR0_9GAMM</name>
<dbReference type="InterPro" id="IPR013762">
    <property type="entry name" value="Integrase-like_cat_sf"/>
</dbReference>
<dbReference type="PROSITE" id="PS51900">
    <property type="entry name" value="CB"/>
    <property type="match status" value="1"/>
</dbReference>
<organism evidence="8 9">
    <name type="scientific">Thiothrix lacustris</name>
    <dbReference type="NCBI Taxonomy" id="525917"/>
    <lineage>
        <taxon>Bacteria</taxon>
        <taxon>Pseudomonadati</taxon>
        <taxon>Pseudomonadota</taxon>
        <taxon>Gammaproteobacteria</taxon>
        <taxon>Thiotrichales</taxon>
        <taxon>Thiotrichaceae</taxon>
        <taxon>Thiothrix</taxon>
    </lineage>
</organism>
<dbReference type="Pfam" id="PF00589">
    <property type="entry name" value="Phage_integrase"/>
    <property type="match status" value="1"/>
</dbReference>
<evidence type="ECO:0000313" key="8">
    <source>
        <dbReference type="EMBL" id="OQX05704.1"/>
    </source>
</evidence>
<comment type="similarity">
    <text evidence="1">Belongs to the 'phage' integrase family.</text>
</comment>
<dbReference type="InterPro" id="IPR038488">
    <property type="entry name" value="Integrase_DNA-bd_sf"/>
</dbReference>
<evidence type="ECO:0000256" key="3">
    <source>
        <dbReference type="ARBA" id="ARBA00023125"/>
    </source>
</evidence>
<protein>
    <recommendedName>
        <fullName evidence="10">Integrase</fullName>
    </recommendedName>
</protein>
<dbReference type="InterPro" id="IPR044068">
    <property type="entry name" value="CB"/>
</dbReference>
<dbReference type="PANTHER" id="PTHR30629:SF2">
    <property type="entry name" value="PROPHAGE INTEGRASE INTS-RELATED"/>
    <property type="match status" value="1"/>
</dbReference>
<dbReference type="SUPFAM" id="SSF56349">
    <property type="entry name" value="DNA breaking-rejoining enzymes"/>
    <property type="match status" value="1"/>
</dbReference>
<evidence type="ECO:0000256" key="5">
    <source>
        <dbReference type="PROSITE-ProRule" id="PRU01248"/>
    </source>
</evidence>
<evidence type="ECO:0000256" key="2">
    <source>
        <dbReference type="ARBA" id="ARBA00022908"/>
    </source>
</evidence>
<dbReference type="InterPro" id="IPR050808">
    <property type="entry name" value="Phage_Integrase"/>
</dbReference>
<evidence type="ECO:0008006" key="10">
    <source>
        <dbReference type="Google" id="ProtNLM"/>
    </source>
</evidence>
<evidence type="ECO:0000256" key="1">
    <source>
        <dbReference type="ARBA" id="ARBA00008857"/>
    </source>
</evidence>
<evidence type="ECO:0000259" key="7">
    <source>
        <dbReference type="PROSITE" id="PS51900"/>
    </source>
</evidence>
<dbReference type="Pfam" id="PF13356">
    <property type="entry name" value="Arm-DNA-bind_3"/>
    <property type="match status" value="1"/>
</dbReference>
<feature type="domain" description="Core-binding (CB)" evidence="7">
    <location>
        <begin position="102"/>
        <end position="180"/>
    </location>
</feature>
<dbReference type="Pfam" id="PF02899">
    <property type="entry name" value="Phage_int_SAM_1"/>
    <property type="match status" value="1"/>
</dbReference>
<dbReference type="Gene3D" id="1.10.443.10">
    <property type="entry name" value="Intergrase catalytic core"/>
    <property type="match status" value="1"/>
</dbReference>
<dbReference type="Gene3D" id="1.10.150.130">
    <property type="match status" value="1"/>
</dbReference>
<keyword evidence="2" id="KW-0229">DNA integration</keyword>
<feature type="domain" description="Tyr recombinase" evidence="6">
    <location>
        <begin position="211"/>
        <end position="393"/>
    </location>
</feature>
<dbReference type="Gene3D" id="3.30.160.390">
    <property type="entry name" value="Integrase, DNA-binding domain"/>
    <property type="match status" value="1"/>
</dbReference>
<proteinExistence type="inferred from homology"/>
<evidence type="ECO:0000313" key="9">
    <source>
        <dbReference type="Proteomes" id="UP000192491"/>
    </source>
</evidence>
<dbReference type="GO" id="GO:0015074">
    <property type="term" value="P:DNA integration"/>
    <property type="evidence" value="ECO:0007669"/>
    <property type="project" value="UniProtKB-KW"/>
</dbReference>
<dbReference type="InterPro" id="IPR002104">
    <property type="entry name" value="Integrase_catalytic"/>
</dbReference>
<evidence type="ECO:0000259" key="6">
    <source>
        <dbReference type="PROSITE" id="PS51898"/>
    </source>
</evidence>
<dbReference type="InterPro" id="IPR004107">
    <property type="entry name" value="Integrase_SAM-like_N"/>
</dbReference>
<dbReference type="InterPro" id="IPR010998">
    <property type="entry name" value="Integrase_recombinase_N"/>
</dbReference>
<dbReference type="AlphaFoldDB" id="A0A1Y1QHR0"/>
<sequence>MTKKLNFNKAVLEALELPAVGRLYVYDTKVDGLLLMLTKAGTRSFQIRKFLNGKAARVTLGGFPHMTVVQARERALRELSLIATTRQTSTQQQAEIRQYDSLTLGKAFQDYIKSHKNLKPSTVSDYERAVRVGFPDWQELPLTKITRDMVEARHRERSDQSEARANNEMRVLRCIFNYAAEEYFDAAGKPIITANPVKRLSHSRAWNRVERRQTIIKNDELPVWFAAVDTLPEWYGGALASKARTYFLLTLFSGYRRSESGNLLWENVDLKNNTIRIEDTKNHHDHVLPLTTFTRELLTQWQAWTGQTSGLVFRATDNTSPLFSVEEVIKAIRTRTGIQWTMHDLRRTFTTTAENNGVQGYTLKRLINHKTGAADVTGGYIVTDLESLREPMQTITDRLIYLTSAKLTPSKTAPAASNT</sequence>
<dbReference type="PANTHER" id="PTHR30629">
    <property type="entry name" value="PROPHAGE INTEGRASE"/>
    <property type="match status" value="1"/>
</dbReference>
<dbReference type="GO" id="GO:0006310">
    <property type="term" value="P:DNA recombination"/>
    <property type="evidence" value="ECO:0007669"/>
    <property type="project" value="UniProtKB-KW"/>
</dbReference>
<dbReference type="PROSITE" id="PS51898">
    <property type="entry name" value="TYR_RECOMBINASE"/>
    <property type="match status" value="1"/>
</dbReference>
<dbReference type="Proteomes" id="UP000192491">
    <property type="component" value="Unassembled WGS sequence"/>
</dbReference>
<dbReference type="InterPro" id="IPR011010">
    <property type="entry name" value="DNA_brk_join_enz"/>
</dbReference>
<dbReference type="InterPro" id="IPR025166">
    <property type="entry name" value="Integrase_DNA_bind_dom"/>
</dbReference>
<dbReference type="EMBL" id="MTEJ01000276">
    <property type="protein sequence ID" value="OQX05704.1"/>
    <property type="molecule type" value="Genomic_DNA"/>
</dbReference>
<keyword evidence="3 5" id="KW-0238">DNA-binding</keyword>